<name>A0A9J5W7A8_SOLCO</name>
<dbReference type="EMBL" id="JACXVP010000012">
    <property type="protein sequence ID" value="KAG5570918.1"/>
    <property type="molecule type" value="Genomic_DNA"/>
</dbReference>
<reference evidence="2 3" key="1">
    <citation type="submission" date="2020-09" db="EMBL/GenBank/DDBJ databases">
        <title>De no assembly of potato wild relative species, Solanum commersonii.</title>
        <authorList>
            <person name="Cho K."/>
        </authorList>
    </citation>
    <scope>NUCLEOTIDE SEQUENCE [LARGE SCALE GENOMIC DNA]</scope>
    <source>
        <strain evidence="2">LZ3.2</strain>
        <tissue evidence="2">Leaf</tissue>
    </source>
</reference>
<evidence type="ECO:0000313" key="2">
    <source>
        <dbReference type="EMBL" id="KAG5570918.1"/>
    </source>
</evidence>
<dbReference type="OrthoDB" id="1328719at2759"/>
<evidence type="ECO:0000313" key="3">
    <source>
        <dbReference type="Proteomes" id="UP000824120"/>
    </source>
</evidence>
<organism evidence="2 3">
    <name type="scientific">Solanum commersonii</name>
    <name type="common">Commerson's wild potato</name>
    <name type="synonym">Commerson's nightshade</name>
    <dbReference type="NCBI Taxonomy" id="4109"/>
    <lineage>
        <taxon>Eukaryota</taxon>
        <taxon>Viridiplantae</taxon>
        <taxon>Streptophyta</taxon>
        <taxon>Embryophyta</taxon>
        <taxon>Tracheophyta</taxon>
        <taxon>Spermatophyta</taxon>
        <taxon>Magnoliopsida</taxon>
        <taxon>eudicotyledons</taxon>
        <taxon>Gunneridae</taxon>
        <taxon>Pentapetalae</taxon>
        <taxon>asterids</taxon>
        <taxon>lamiids</taxon>
        <taxon>Solanales</taxon>
        <taxon>Solanaceae</taxon>
        <taxon>Solanoideae</taxon>
        <taxon>Solaneae</taxon>
        <taxon>Solanum</taxon>
    </lineage>
</organism>
<gene>
    <name evidence="2" type="ORF">H5410_060684</name>
</gene>
<sequence length="90" mass="10004">MGGKRYKVVGKGRNTRSSIAKRSMWTQSAAIIAPRLDNMVTASCVSFQKVVNATKMLEMIRCEGFEQREGKRAHYSGHLGSAPPKSRDDM</sequence>
<keyword evidence="3" id="KW-1185">Reference proteome</keyword>
<protein>
    <submittedName>
        <fullName evidence="2">Uncharacterized protein</fullName>
    </submittedName>
</protein>
<proteinExistence type="predicted"/>
<accession>A0A9J5W7A8</accession>
<comment type="caution">
    <text evidence="2">The sequence shown here is derived from an EMBL/GenBank/DDBJ whole genome shotgun (WGS) entry which is preliminary data.</text>
</comment>
<evidence type="ECO:0000256" key="1">
    <source>
        <dbReference type="SAM" id="MobiDB-lite"/>
    </source>
</evidence>
<dbReference type="Proteomes" id="UP000824120">
    <property type="component" value="Chromosome 12"/>
</dbReference>
<dbReference type="AlphaFoldDB" id="A0A9J5W7A8"/>
<feature type="region of interest" description="Disordered" evidence="1">
    <location>
        <begin position="71"/>
        <end position="90"/>
    </location>
</feature>